<dbReference type="AlphaFoldDB" id="A0A0P1GWC6"/>
<keyword evidence="3" id="KW-0378">Hydrolase</keyword>
<evidence type="ECO:0000256" key="1">
    <source>
        <dbReference type="SAM" id="MobiDB-lite"/>
    </source>
</evidence>
<gene>
    <name evidence="3" type="primary">nlpD_1</name>
    <name evidence="3" type="ORF">TRM7557_02911</name>
</gene>
<dbReference type="EMBL" id="CYSD01000039">
    <property type="protein sequence ID" value="CUH80466.1"/>
    <property type="molecule type" value="Genomic_DNA"/>
</dbReference>
<evidence type="ECO:0000259" key="2">
    <source>
        <dbReference type="PROSITE" id="PS51782"/>
    </source>
</evidence>
<accession>A0A0P1GWC6</accession>
<dbReference type="InterPro" id="IPR011055">
    <property type="entry name" value="Dup_hybrid_motif"/>
</dbReference>
<dbReference type="STRING" id="928856.SAMN04488049_104194"/>
<dbReference type="InterPro" id="IPR036779">
    <property type="entry name" value="LysM_dom_sf"/>
</dbReference>
<feature type="domain" description="LysM" evidence="2">
    <location>
        <begin position="196"/>
        <end position="240"/>
    </location>
</feature>
<dbReference type="PROSITE" id="PS51782">
    <property type="entry name" value="LYSM"/>
    <property type="match status" value="2"/>
</dbReference>
<dbReference type="RefSeq" id="WP_110590812.1">
    <property type="nucleotide sequence ID" value="NZ_CYSD01000039.1"/>
</dbReference>
<reference evidence="3 4" key="1">
    <citation type="submission" date="2015-09" db="EMBL/GenBank/DDBJ databases">
        <authorList>
            <consortium name="Swine Surveillance"/>
        </authorList>
    </citation>
    <scope>NUCLEOTIDE SEQUENCE [LARGE SCALE GENOMIC DNA]</scope>
    <source>
        <strain evidence="3 4">CECT 7557</strain>
    </source>
</reference>
<dbReference type="CDD" id="cd12797">
    <property type="entry name" value="M23_peptidase"/>
    <property type="match status" value="1"/>
</dbReference>
<dbReference type="Gene3D" id="3.10.350.10">
    <property type="entry name" value="LysM domain"/>
    <property type="match status" value="2"/>
</dbReference>
<feature type="compositionally biased region" description="Polar residues" evidence="1">
    <location>
        <begin position="161"/>
        <end position="175"/>
    </location>
</feature>
<feature type="compositionally biased region" description="Low complexity" evidence="1">
    <location>
        <begin position="286"/>
        <end position="301"/>
    </location>
</feature>
<dbReference type="PANTHER" id="PTHR21666:SF270">
    <property type="entry name" value="MUREIN HYDROLASE ACTIVATOR ENVC"/>
    <property type="match status" value="1"/>
</dbReference>
<dbReference type="SUPFAM" id="SSF54106">
    <property type="entry name" value="LysM domain"/>
    <property type="match status" value="1"/>
</dbReference>
<name>A0A0P1GWC6_9RHOB</name>
<dbReference type="Proteomes" id="UP000052022">
    <property type="component" value="Unassembled WGS sequence"/>
</dbReference>
<dbReference type="GO" id="GO:0004222">
    <property type="term" value="F:metalloendopeptidase activity"/>
    <property type="evidence" value="ECO:0007669"/>
    <property type="project" value="TreeGrafter"/>
</dbReference>
<evidence type="ECO:0000313" key="3">
    <source>
        <dbReference type="EMBL" id="CUH80466.1"/>
    </source>
</evidence>
<evidence type="ECO:0000313" key="4">
    <source>
        <dbReference type="Proteomes" id="UP000052022"/>
    </source>
</evidence>
<proteinExistence type="predicted"/>
<feature type="region of interest" description="Disordered" evidence="1">
    <location>
        <begin position="159"/>
        <end position="196"/>
    </location>
</feature>
<dbReference type="InterPro" id="IPR018392">
    <property type="entry name" value="LysM"/>
</dbReference>
<sequence>MTHQISIQTPSAFGPRQCGSLCRSLCRTVAVSSLAVLAACAAPLDYDLRGQIGAFNTTQAAQTATELRPTPDARGLITYPSYQVAVARRGDTLATVAERIGLPAPEIARLNGIKVDDPLRKGEVLVLPRRAPDTAPGASSTGANPGGVDIAALAGPAIDSASASSPNPGSVTTIELQEGPKPAVVKPEVQDGPEPIRHKVTRGETAYTISRLYQVPVKSLSEWNGLGSDFAVREGQLLLIPVKDQTAPKPQPKPEVIPAVAAPGQGSATPEPPSASKPLPKEEVEPAATTAAKPAPTVEVAKPTRKAESAMGYPVKGKIIRAYAKGKNDGIDISGAPGAPVQAAESGTVAAITEDSNKIPILVLRHDNNLLSVYANVQGIRVRKGERVDRGQTIASLRQDDSGEAYVHFEIRDGFESVDPLPYLN</sequence>
<dbReference type="Gene3D" id="2.70.70.10">
    <property type="entry name" value="Glucose Permease (Domain IIA)"/>
    <property type="match status" value="1"/>
</dbReference>
<protein>
    <submittedName>
        <fullName evidence="3">Murein hydrolase activator NlpD</fullName>
    </submittedName>
</protein>
<keyword evidence="4" id="KW-1185">Reference proteome</keyword>
<feature type="region of interest" description="Disordered" evidence="1">
    <location>
        <begin position="245"/>
        <end position="303"/>
    </location>
</feature>
<feature type="domain" description="LysM" evidence="2">
    <location>
        <begin position="83"/>
        <end position="127"/>
    </location>
</feature>
<dbReference type="Pfam" id="PF01551">
    <property type="entry name" value="Peptidase_M23"/>
    <property type="match status" value="1"/>
</dbReference>
<dbReference type="PANTHER" id="PTHR21666">
    <property type="entry name" value="PEPTIDASE-RELATED"/>
    <property type="match status" value="1"/>
</dbReference>
<dbReference type="InterPro" id="IPR016047">
    <property type="entry name" value="M23ase_b-sheet_dom"/>
</dbReference>
<dbReference type="Pfam" id="PF01476">
    <property type="entry name" value="LysM"/>
    <property type="match status" value="2"/>
</dbReference>
<dbReference type="OrthoDB" id="9795421at2"/>
<dbReference type="SUPFAM" id="SSF51261">
    <property type="entry name" value="Duplicated hybrid motif"/>
    <property type="match status" value="1"/>
</dbReference>
<dbReference type="SMART" id="SM00257">
    <property type="entry name" value="LysM"/>
    <property type="match status" value="2"/>
</dbReference>
<organism evidence="3 4">
    <name type="scientific">Tritonibacter multivorans</name>
    <dbReference type="NCBI Taxonomy" id="928856"/>
    <lineage>
        <taxon>Bacteria</taxon>
        <taxon>Pseudomonadati</taxon>
        <taxon>Pseudomonadota</taxon>
        <taxon>Alphaproteobacteria</taxon>
        <taxon>Rhodobacterales</taxon>
        <taxon>Paracoccaceae</taxon>
        <taxon>Tritonibacter</taxon>
    </lineage>
</organism>
<dbReference type="CDD" id="cd00118">
    <property type="entry name" value="LysM"/>
    <property type="match status" value="2"/>
</dbReference>
<dbReference type="InterPro" id="IPR050570">
    <property type="entry name" value="Cell_wall_metabolism_enzyme"/>
</dbReference>